<evidence type="ECO:0008006" key="4">
    <source>
        <dbReference type="Google" id="ProtNLM"/>
    </source>
</evidence>
<protein>
    <recommendedName>
        <fullName evidence="4">DUF5067 domain-containing protein</fullName>
    </recommendedName>
</protein>
<dbReference type="Proteomes" id="UP001477672">
    <property type="component" value="Unassembled WGS sequence"/>
</dbReference>
<keyword evidence="1" id="KW-0812">Transmembrane</keyword>
<keyword evidence="1" id="KW-0472">Membrane</keyword>
<feature type="transmembrane region" description="Helical" evidence="1">
    <location>
        <begin position="12"/>
        <end position="32"/>
    </location>
</feature>
<dbReference type="RefSeq" id="WP_349214497.1">
    <property type="nucleotide sequence ID" value="NZ_JBBMFA010000041.1"/>
</dbReference>
<sequence length="164" mass="17912">MQQFVPAKKRVVVFLCALAVCGVAAFTLLWSWGLRAVRVLDPAEYTQQAPAGFVFDTACSLQDGVLCVDGYAAVEGERFESVDTRVVLYHAEDDTYILLPTQMVESEAARQATGLPLAQYGGFSARAKASGLEHPAEEYEICIAYRNDGHNALVHTGRRVEVAQ</sequence>
<dbReference type="EMBL" id="JBBMFA010000041">
    <property type="protein sequence ID" value="MEQ2519190.1"/>
    <property type="molecule type" value="Genomic_DNA"/>
</dbReference>
<evidence type="ECO:0000256" key="1">
    <source>
        <dbReference type="SAM" id="Phobius"/>
    </source>
</evidence>
<evidence type="ECO:0000313" key="3">
    <source>
        <dbReference type="Proteomes" id="UP001477672"/>
    </source>
</evidence>
<keyword evidence="3" id="KW-1185">Reference proteome</keyword>
<organism evidence="2 3">
    <name type="scientific">Ruthenibacterium intestinale</name>
    <dbReference type="NCBI Taxonomy" id="3133163"/>
    <lineage>
        <taxon>Bacteria</taxon>
        <taxon>Bacillati</taxon>
        <taxon>Bacillota</taxon>
        <taxon>Clostridia</taxon>
        <taxon>Eubacteriales</taxon>
        <taxon>Oscillospiraceae</taxon>
        <taxon>Ruthenibacterium</taxon>
    </lineage>
</organism>
<reference evidence="2 3" key="1">
    <citation type="submission" date="2024-03" db="EMBL/GenBank/DDBJ databases">
        <title>Human intestinal bacterial collection.</title>
        <authorList>
            <person name="Pauvert C."/>
            <person name="Hitch T.C.A."/>
            <person name="Clavel T."/>
        </authorList>
    </citation>
    <scope>NUCLEOTIDE SEQUENCE [LARGE SCALE GENOMIC DNA]</scope>
    <source>
        <strain evidence="2 3">CLA-JM-H11</strain>
    </source>
</reference>
<comment type="caution">
    <text evidence="2">The sequence shown here is derived from an EMBL/GenBank/DDBJ whole genome shotgun (WGS) entry which is preliminary data.</text>
</comment>
<accession>A0ABV1GBG7</accession>
<name>A0ABV1GBG7_9FIRM</name>
<keyword evidence="1" id="KW-1133">Transmembrane helix</keyword>
<proteinExistence type="predicted"/>
<evidence type="ECO:0000313" key="2">
    <source>
        <dbReference type="EMBL" id="MEQ2519190.1"/>
    </source>
</evidence>
<gene>
    <name evidence="2" type="ORF">WMO24_01870</name>
</gene>